<reference evidence="3" key="1">
    <citation type="submission" date="2021-01" db="EMBL/GenBank/DDBJ databases">
        <authorList>
            <person name="Corre E."/>
            <person name="Pelletier E."/>
            <person name="Niang G."/>
            <person name="Scheremetjew M."/>
            <person name="Finn R."/>
            <person name="Kale V."/>
            <person name="Holt S."/>
            <person name="Cochrane G."/>
            <person name="Meng A."/>
            <person name="Brown T."/>
            <person name="Cohen L."/>
        </authorList>
    </citation>
    <scope>NUCLEOTIDE SEQUENCE</scope>
    <source>
        <strain evidence="3">CCMP325</strain>
    </source>
</reference>
<sequence>MHSPSMGGPQTFLSLVLLLAGALEISSSPFMPFDGEMKCIPGYEPCIGFADSWNLLGSIQYEDTMDDRRLVSSASGCAFLSADDIVFANTGYRNLLRFRFDNRTHVKRWNFTDVIAADCEVSGMQRVPQTSTVLYTCVDSGQVLKLSFNGSSITREVAASGIEFGPLSQAAKTNYPGLPAEDTTIKQCATASRKMMADVAMTNRMAYVTNRNWNHLLKIDLDQACPLLPNSSVPNPLPSSIHCPAYLDTLGNSNAGCCCPECFNISCCRWSVYRRSSDFHYPRGISISDSQELALLSSDPFSEILLSQLSTSSTSSVLSGLEDVVAIRHAKQHDGLLYLTSSSELGFLPRRAGLLSAQIKSTFRIQARNARAMCLSEDGEKVGVAADDRVGVIGNEVCNLLTGCKRCNETLPQNASFVSECLWRCVKTTGFVEVNFTCSECAEGSVTDYQENPRGRCRTCEPGTYANTSLQQCISCPSGKFSELAGQTSCDRCPAGTYSETFGASNASSCLACSTGKASSVQGADSASLCIECLAGYFASSEGQTSCQPCALNTYSNDTGFELCLNCSLGLFANSTGSTTCSA</sequence>
<gene>
    <name evidence="3" type="ORF">HPHI1048_LOCUS1115</name>
</gene>
<dbReference type="InterPro" id="IPR009030">
    <property type="entry name" value="Growth_fac_rcpt_cys_sf"/>
</dbReference>
<evidence type="ECO:0000256" key="1">
    <source>
        <dbReference type="SAM" id="SignalP"/>
    </source>
</evidence>
<protein>
    <recommendedName>
        <fullName evidence="2">Tyrosine-protein kinase ephrin type A/B receptor-like domain-containing protein</fullName>
    </recommendedName>
</protein>
<dbReference type="InterPro" id="IPR011641">
    <property type="entry name" value="Tyr-kin_ephrin_A/B_rcpt-like"/>
</dbReference>
<accession>A0A7S0DWS8</accession>
<proteinExistence type="predicted"/>
<dbReference type="PANTHER" id="PTHR46967:SF1">
    <property type="entry name" value="KERATIN-ASSOCIATED PROTEIN 16-1-LIKE"/>
    <property type="match status" value="1"/>
</dbReference>
<feature type="signal peptide" evidence="1">
    <location>
        <begin position="1"/>
        <end position="27"/>
    </location>
</feature>
<dbReference type="AlphaFoldDB" id="A0A7S0DWS8"/>
<feature type="chain" id="PRO_5031042529" description="Tyrosine-protein kinase ephrin type A/B receptor-like domain-containing protein" evidence="1">
    <location>
        <begin position="28"/>
        <end position="583"/>
    </location>
</feature>
<feature type="domain" description="Tyrosine-protein kinase ephrin type A/B receptor-like" evidence="2">
    <location>
        <begin position="527"/>
        <end position="559"/>
    </location>
</feature>
<dbReference type="Gene3D" id="2.10.50.10">
    <property type="entry name" value="Tumor Necrosis Factor Receptor, subunit A, domain 2"/>
    <property type="match status" value="2"/>
</dbReference>
<dbReference type="PANTHER" id="PTHR46967">
    <property type="entry name" value="INSULIN-LIKE GROWTH FACTOR BINDING PROTEIN,N-TERMINAL"/>
    <property type="match status" value="1"/>
</dbReference>
<dbReference type="SUPFAM" id="SSF63825">
    <property type="entry name" value="YWTD domain"/>
    <property type="match status" value="1"/>
</dbReference>
<feature type="domain" description="Tyrosine-protein kinase ephrin type A/B receptor-like" evidence="2">
    <location>
        <begin position="463"/>
        <end position="510"/>
    </location>
</feature>
<dbReference type="SMART" id="SM01411">
    <property type="entry name" value="Ephrin_rec_like"/>
    <property type="match status" value="2"/>
</dbReference>
<dbReference type="EMBL" id="HBEO01001565">
    <property type="protein sequence ID" value="CAD8467001.1"/>
    <property type="molecule type" value="Transcribed_RNA"/>
</dbReference>
<keyword evidence="1" id="KW-0732">Signal</keyword>
<evidence type="ECO:0000259" key="2">
    <source>
        <dbReference type="Pfam" id="PF07699"/>
    </source>
</evidence>
<dbReference type="SUPFAM" id="SSF57184">
    <property type="entry name" value="Growth factor receptor domain"/>
    <property type="match status" value="1"/>
</dbReference>
<evidence type="ECO:0000313" key="3">
    <source>
        <dbReference type="EMBL" id="CAD8467001.1"/>
    </source>
</evidence>
<organism evidence="3">
    <name type="scientific">Hanusia phi</name>
    <dbReference type="NCBI Taxonomy" id="3032"/>
    <lineage>
        <taxon>Eukaryota</taxon>
        <taxon>Cryptophyceae</taxon>
        <taxon>Pyrenomonadales</taxon>
        <taxon>Geminigeraceae</taxon>
        <taxon>Hanusia</taxon>
    </lineage>
</organism>
<name>A0A7S0DWS8_9CRYP</name>
<dbReference type="Pfam" id="PF07699">
    <property type="entry name" value="Ephrin_rec_like"/>
    <property type="match status" value="2"/>
</dbReference>